<sequence>MRDNPGRVTPMEILAPASSASLPSLFTAQPEVRKAL</sequence>
<keyword evidence="2" id="KW-1185">Reference proteome</keyword>
<accession>A0A7W7ZIN8</accession>
<name>A0A7W7ZIN8_9BACT</name>
<dbReference type="AlphaFoldDB" id="A0A7W7ZIN8"/>
<dbReference type="EMBL" id="JACHIP010000017">
    <property type="protein sequence ID" value="MBB5060660.1"/>
    <property type="molecule type" value="Genomic_DNA"/>
</dbReference>
<reference evidence="1 2" key="1">
    <citation type="submission" date="2020-08" db="EMBL/GenBank/DDBJ databases">
        <title>Genomic Encyclopedia of Type Strains, Phase IV (KMG-V): Genome sequencing to study the core and pangenomes of soil and plant-associated prokaryotes.</title>
        <authorList>
            <person name="Whitman W."/>
        </authorList>
    </citation>
    <scope>NUCLEOTIDE SEQUENCE [LARGE SCALE GENOMIC DNA]</scope>
    <source>
        <strain evidence="1 2">M8UP14</strain>
    </source>
</reference>
<protein>
    <submittedName>
        <fullName evidence="1">Uncharacterized protein</fullName>
    </submittedName>
</protein>
<organism evidence="1 2">
    <name type="scientific">Granulicella aggregans</name>
    <dbReference type="NCBI Taxonomy" id="474949"/>
    <lineage>
        <taxon>Bacteria</taxon>
        <taxon>Pseudomonadati</taxon>
        <taxon>Acidobacteriota</taxon>
        <taxon>Terriglobia</taxon>
        <taxon>Terriglobales</taxon>
        <taxon>Acidobacteriaceae</taxon>
        <taxon>Granulicella</taxon>
    </lineage>
</organism>
<evidence type="ECO:0000313" key="1">
    <source>
        <dbReference type="EMBL" id="MBB5060660.1"/>
    </source>
</evidence>
<evidence type="ECO:0000313" key="2">
    <source>
        <dbReference type="Proteomes" id="UP000540989"/>
    </source>
</evidence>
<proteinExistence type="predicted"/>
<comment type="caution">
    <text evidence="1">The sequence shown here is derived from an EMBL/GenBank/DDBJ whole genome shotgun (WGS) entry which is preliminary data.</text>
</comment>
<dbReference type="Proteomes" id="UP000540989">
    <property type="component" value="Unassembled WGS sequence"/>
</dbReference>
<gene>
    <name evidence="1" type="ORF">HDF16_005396</name>
</gene>